<sequence>MNLASCPFCDGTVHLVFDRDFRRGVRYGIVHERPCPLLPTLWAAYGIESDTLARCWNQRYGVANRLRALGEDGLADMLAYEGVRC</sequence>
<gene>
    <name evidence="1" type="ORF">OB951_00720</name>
</gene>
<name>A0AA43T4F8_9BIFI</name>
<accession>A0AA43T4F8</accession>
<dbReference type="RefSeq" id="WP_281105339.1">
    <property type="nucleotide sequence ID" value="NZ_JAOPMH010000001.1"/>
</dbReference>
<protein>
    <submittedName>
        <fullName evidence="1">Uncharacterized protein</fullName>
    </submittedName>
</protein>
<dbReference type="Proteomes" id="UP001161916">
    <property type="component" value="Unassembled WGS sequence"/>
</dbReference>
<reference evidence="1" key="2">
    <citation type="journal article" date="2023" name="Gut Microbes">
        <title>Characterization of Bifidobacterium kashiwanohense that utilizes both milk- and plant-derived oligosaccharides.</title>
        <authorList>
            <person name="Orihara K."/>
            <person name="Yahagi K."/>
            <person name="Saito Y."/>
            <person name="Watanabe Y."/>
            <person name="Sasai T."/>
            <person name="Hara T."/>
            <person name="Tsukuda N."/>
            <person name="Oki K."/>
            <person name="Fujimoto J."/>
            <person name="Matsuki T."/>
        </authorList>
    </citation>
    <scope>NUCLEOTIDE SEQUENCE</scope>
    <source>
        <strain evidence="1">YIT 13062</strain>
    </source>
</reference>
<evidence type="ECO:0000313" key="1">
    <source>
        <dbReference type="EMBL" id="MDH7889146.1"/>
    </source>
</evidence>
<dbReference type="AlphaFoldDB" id="A0AA43T4F8"/>
<reference evidence="1" key="1">
    <citation type="submission" date="2022-09" db="EMBL/GenBank/DDBJ databases">
        <authorList>
            <person name="Orihara K."/>
        </authorList>
    </citation>
    <scope>NUCLEOTIDE SEQUENCE</scope>
    <source>
        <strain evidence="1">YIT 13062</strain>
    </source>
</reference>
<comment type="caution">
    <text evidence="1">The sequence shown here is derived from an EMBL/GenBank/DDBJ whole genome shotgun (WGS) entry which is preliminary data.</text>
</comment>
<organism evidence="1 2">
    <name type="scientific">Bifidobacterium catenulatum subsp. kashiwanohense</name>
    <dbReference type="NCBI Taxonomy" id="630129"/>
    <lineage>
        <taxon>Bacteria</taxon>
        <taxon>Bacillati</taxon>
        <taxon>Actinomycetota</taxon>
        <taxon>Actinomycetes</taxon>
        <taxon>Bifidobacteriales</taxon>
        <taxon>Bifidobacteriaceae</taxon>
        <taxon>Bifidobacterium</taxon>
    </lineage>
</organism>
<dbReference type="EMBL" id="JAOPMH010000001">
    <property type="protein sequence ID" value="MDH7889146.1"/>
    <property type="molecule type" value="Genomic_DNA"/>
</dbReference>
<evidence type="ECO:0000313" key="2">
    <source>
        <dbReference type="Proteomes" id="UP001161916"/>
    </source>
</evidence>
<proteinExistence type="predicted"/>